<accession>A0A382JRW6</accession>
<proteinExistence type="predicted"/>
<organism evidence="1">
    <name type="scientific">marine metagenome</name>
    <dbReference type="NCBI Taxonomy" id="408172"/>
    <lineage>
        <taxon>unclassified sequences</taxon>
        <taxon>metagenomes</taxon>
        <taxon>ecological metagenomes</taxon>
    </lineage>
</organism>
<protein>
    <submittedName>
        <fullName evidence="1">Uncharacterized protein</fullName>
    </submittedName>
</protein>
<dbReference type="EMBL" id="UINC01075926">
    <property type="protein sequence ID" value="SVC14588.1"/>
    <property type="molecule type" value="Genomic_DNA"/>
</dbReference>
<evidence type="ECO:0000313" key="1">
    <source>
        <dbReference type="EMBL" id="SVC14588.1"/>
    </source>
</evidence>
<reference evidence="1" key="1">
    <citation type="submission" date="2018-05" db="EMBL/GenBank/DDBJ databases">
        <authorList>
            <person name="Lanie J.A."/>
            <person name="Ng W.-L."/>
            <person name="Kazmierczak K.M."/>
            <person name="Andrzejewski T.M."/>
            <person name="Davidsen T.M."/>
            <person name="Wayne K.J."/>
            <person name="Tettelin H."/>
            <person name="Glass J.I."/>
            <person name="Rusch D."/>
            <person name="Podicherti R."/>
            <person name="Tsui H.-C.T."/>
            <person name="Winkler M.E."/>
        </authorList>
    </citation>
    <scope>NUCLEOTIDE SEQUENCE</scope>
</reference>
<dbReference type="AlphaFoldDB" id="A0A382JRW6"/>
<sequence length="319" mass="33272">MAICGLNVNLSSFQGEITTQISGFLNLESSLTTPSGAAAYLSSLEGGLASMKSKVDTLVPDIPFSTSGLTSLRDQLSAYVSVPSVSGLADITSKFGGLTSLTGYANINLSDLASSAFSLGASFDPCSLAGDLKIPNIVADASGALQALPSIQPDIGATYAAAKIALEDQTITDNLSLAIADNIPITADLGSAATEVIEENIVTAHTGMGDLVKKMPTGEEVVETKEEFIEEAKTKTVLYNADPPPMSDASLQAIQDQRMGKAESKRMAEYKVARKAALAEYKATSGLTKGALFKSFNNAVRSGEVVIPDERTPPRTTSY</sequence>
<name>A0A382JRW6_9ZZZZ</name>
<gene>
    <name evidence="1" type="ORF">METZ01_LOCUS267442</name>
</gene>